<dbReference type="PATRIC" id="fig|1454003.3.peg.840"/>
<dbReference type="InterPro" id="IPR012312">
    <property type="entry name" value="Hemerythrin-like"/>
</dbReference>
<evidence type="ECO:0000256" key="3">
    <source>
        <dbReference type="ARBA" id="ARBA00022723"/>
    </source>
</evidence>
<keyword evidence="2" id="KW-0813">Transport</keyword>
<dbReference type="InterPro" id="IPR050669">
    <property type="entry name" value="Hemerythrin"/>
</dbReference>
<keyword evidence="2" id="KW-0561">Oxygen transport</keyword>
<proteinExistence type="inferred from homology"/>
<keyword evidence="3" id="KW-0479">Metal-binding</keyword>
<evidence type="ECO:0000256" key="1">
    <source>
        <dbReference type="ARBA" id="ARBA00010587"/>
    </source>
</evidence>
<dbReference type="Pfam" id="PF01814">
    <property type="entry name" value="Hemerythrin"/>
    <property type="match status" value="1"/>
</dbReference>
<comment type="caution">
    <text evidence="6">The sequence shown here is derived from an EMBL/GenBank/DDBJ whole genome shotgun (WGS) entry which is preliminary data.</text>
</comment>
<name>A0A011PYS1_9PROT</name>
<gene>
    <name evidence="6" type="ORF">AW10_00818</name>
</gene>
<dbReference type="Proteomes" id="UP000021816">
    <property type="component" value="Unassembled WGS sequence"/>
</dbReference>
<reference evidence="6 7" key="1">
    <citation type="submission" date="2014-02" db="EMBL/GenBank/DDBJ databases">
        <title>Expanding our view of genomic diversity in Candidatus Accumulibacter clades.</title>
        <authorList>
            <person name="Skennerton C.T."/>
            <person name="Barr J.J."/>
            <person name="Slater F.R."/>
            <person name="Bond P.L."/>
            <person name="Tyson G.W."/>
        </authorList>
    </citation>
    <scope>NUCLEOTIDE SEQUENCE [LARGE SCALE GENOMIC DNA]</scope>
    <source>
        <strain evidence="7">BA-92</strain>
    </source>
</reference>
<protein>
    <submittedName>
        <fullName evidence="6">Hemerythrin-like metal-binding domain protein</fullName>
    </submittedName>
</protein>
<dbReference type="SUPFAM" id="SSF47188">
    <property type="entry name" value="Hemerythrin-like"/>
    <property type="match status" value="1"/>
</dbReference>
<keyword evidence="4" id="KW-0408">Iron</keyword>
<evidence type="ECO:0000313" key="7">
    <source>
        <dbReference type="Proteomes" id="UP000021816"/>
    </source>
</evidence>
<dbReference type="NCBIfam" id="TIGR02481">
    <property type="entry name" value="hemeryth_dom"/>
    <property type="match status" value="1"/>
</dbReference>
<dbReference type="PROSITE" id="PS00550">
    <property type="entry name" value="HEMERYTHRINS"/>
    <property type="match status" value="1"/>
</dbReference>
<dbReference type="GO" id="GO:0005344">
    <property type="term" value="F:oxygen carrier activity"/>
    <property type="evidence" value="ECO:0007669"/>
    <property type="project" value="UniProtKB-KW"/>
</dbReference>
<dbReference type="InterPro" id="IPR016131">
    <property type="entry name" value="Haemerythrin_Fe_BS"/>
</dbReference>
<accession>A0A011PYS1</accession>
<feature type="domain" description="Hemerythrin-like" evidence="5">
    <location>
        <begin position="40"/>
        <end position="154"/>
    </location>
</feature>
<evidence type="ECO:0000259" key="5">
    <source>
        <dbReference type="Pfam" id="PF01814"/>
    </source>
</evidence>
<dbReference type="EMBL" id="JEMX01000013">
    <property type="protein sequence ID" value="EXI82132.1"/>
    <property type="molecule type" value="Genomic_DNA"/>
</dbReference>
<dbReference type="CDD" id="cd12107">
    <property type="entry name" value="Hemerythrin"/>
    <property type="match status" value="1"/>
</dbReference>
<dbReference type="AlphaFoldDB" id="A0A011PYS1"/>
<dbReference type="Gene3D" id="1.20.120.50">
    <property type="entry name" value="Hemerythrin-like"/>
    <property type="match status" value="1"/>
</dbReference>
<dbReference type="PANTHER" id="PTHR37164">
    <property type="entry name" value="BACTERIOHEMERYTHRIN"/>
    <property type="match status" value="1"/>
</dbReference>
<dbReference type="STRING" id="1454003.AW10_00818"/>
<evidence type="ECO:0000256" key="4">
    <source>
        <dbReference type="ARBA" id="ARBA00023004"/>
    </source>
</evidence>
<organism evidence="6 7">
    <name type="scientific">Candidatus Accumulibacter appositus</name>
    <dbReference type="NCBI Taxonomy" id="1454003"/>
    <lineage>
        <taxon>Bacteria</taxon>
        <taxon>Pseudomonadati</taxon>
        <taxon>Pseudomonadota</taxon>
        <taxon>Betaproteobacteria</taxon>
        <taxon>Candidatus Accumulibacter</taxon>
    </lineage>
</organism>
<dbReference type="InterPro" id="IPR035938">
    <property type="entry name" value="Hemerythrin-like_sf"/>
</dbReference>
<sequence length="178" mass="19193">MALGSRAMFDGRMSGVHGLTNFSLKQLSAWDGRLNIGQPQIDAQHEAIFALAMKASDAWRKQGDVEQLKLMTAELHESLEEHFSYEEGVLAGFGYADLAEHRAEHQVMLDEMQLIRARVDQMDAGSDNAEPGLLLMNYLLSATVGHILHSDMDYGVLARAAAAGVAAAGAVPALSVLS</sequence>
<evidence type="ECO:0000313" key="6">
    <source>
        <dbReference type="EMBL" id="EXI82132.1"/>
    </source>
</evidence>
<dbReference type="PANTHER" id="PTHR37164:SF1">
    <property type="entry name" value="BACTERIOHEMERYTHRIN"/>
    <property type="match status" value="1"/>
</dbReference>
<dbReference type="GO" id="GO:0046872">
    <property type="term" value="F:metal ion binding"/>
    <property type="evidence" value="ECO:0007669"/>
    <property type="project" value="UniProtKB-KW"/>
</dbReference>
<evidence type="ECO:0000256" key="2">
    <source>
        <dbReference type="ARBA" id="ARBA00022621"/>
    </source>
</evidence>
<dbReference type="InterPro" id="IPR012827">
    <property type="entry name" value="Hemerythrin_metal-bd"/>
</dbReference>
<comment type="similarity">
    <text evidence="1">Belongs to the hemerythrin family.</text>
</comment>